<organism evidence="4 5">
    <name type="scientific">Lagenidium giganteum</name>
    <dbReference type="NCBI Taxonomy" id="4803"/>
    <lineage>
        <taxon>Eukaryota</taxon>
        <taxon>Sar</taxon>
        <taxon>Stramenopiles</taxon>
        <taxon>Oomycota</taxon>
        <taxon>Peronosporomycetes</taxon>
        <taxon>Pythiales</taxon>
        <taxon>Pythiaceae</taxon>
    </lineage>
</organism>
<evidence type="ECO:0000313" key="5">
    <source>
        <dbReference type="Proteomes" id="UP001146120"/>
    </source>
</evidence>
<dbReference type="PROSITE" id="PS50297">
    <property type="entry name" value="ANK_REP_REGION"/>
    <property type="match status" value="3"/>
</dbReference>
<reference evidence="4" key="1">
    <citation type="submission" date="2022-11" db="EMBL/GenBank/DDBJ databases">
        <authorList>
            <person name="Morgan W.R."/>
            <person name="Tartar A."/>
        </authorList>
    </citation>
    <scope>NUCLEOTIDE SEQUENCE</scope>
    <source>
        <strain evidence="4">ARSEF 373</strain>
    </source>
</reference>
<feature type="repeat" description="ANK" evidence="3">
    <location>
        <begin position="188"/>
        <end position="220"/>
    </location>
</feature>
<comment type="caution">
    <text evidence="4">The sequence shown here is derived from an EMBL/GenBank/DDBJ whole genome shotgun (WGS) entry which is preliminary data.</text>
</comment>
<protein>
    <recommendedName>
        <fullName evidence="6">Ankyrin repeat protein</fullName>
    </recommendedName>
</protein>
<keyword evidence="1" id="KW-0677">Repeat</keyword>
<evidence type="ECO:0000256" key="1">
    <source>
        <dbReference type="ARBA" id="ARBA00022737"/>
    </source>
</evidence>
<evidence type="ECO:0000256" key="2">
    <source>
        <dbReference type="ARBA" id="ARBA00023043"/>
    </source>
</evidence>
<feature type="repeat" description="ANK" evidence="3">
    <location>
        <begin position="221"/>
        <end position="253"/>
    </location>
</feature>
<dbReference type="InterPro" id="IPR036770">
    <property type="entry name" value="Ankyrin_rpt-contain_sf"/>
</dbReference>
<dbReference type="InterPro" id="IPR002110">
    <property type="entry name" value="Ankyrin_rpt"/>
</dbReference>
<name>A0AAV2YH08_9STRA</name>
<dbReference type="Pfam" id="PF00023">
    <property type="entry name" value="Ank"/>
    <property type="match status" value="1"/>
</dbReference>
<dbReference type="InterPro" id="IPR050889">
    <property type="entry name" value="Dendritic_Spine_Reg/Scaffold"/>
</dbReference>
<gene>
    <name evidence="4" type="ORF">N0F65_003451</name>
</gene>
<dbReference type="SMART" id="SM00248">
    <property type="entry name" value="ANK"/>
    <property type="match status" value="6"/>
</dbReference>
<keyword evidence="5" id="KW-1185">Reference proteome</keyword>
<dbReference type="Pfam" id="PF12796">
    <property type="entry name" value="Ank_2"/>
    <property type="match status" value="2"/>
</dbReference>
<evidence type="ECO:0000313" key="4">
    <source>
        <dbReference type="EMBL" id="DAZ92638.1"/>
    </source>
</evidence>
<feature type="repeat" description="ANK" evidence="3">
    <location>
        <begin position="89"/>
        <end position="121"/>
    </location>
</feature>
<keyword evidence="2 3" id="KW-0040">ANK repeat</keyword>
<dbReference type="SUPFAM" id="SSF48403">
    <property type="entry name" value="Ankyrin repeat"/>
    <property type="match status" value="1"/>
</dbReference>
<evidence type="ECO:0000256" key="3">
    <source>
        <dbReference type="PROSITE-ProRule" id="PRU00023"/>
    </source>
</evidence>
<dbReference type="Proteomes" id="UP001146120">
    <property type="component" value="Unassembled WGS sequence"/>
</dbReference>
<dbReference type="Gene3D" id="1.25.40.20">
    <property type="entry name" value="Ankyrin repeat-containing domain"/>
    <property type="match status" value="3"/>
</dbReference>
<dbReference type="AlphaFoldDB" id="A0AAV2YH08"/>
<dbReference type="EMBL" id="DAKRPA010000412">
    <property type="protein sequence ID" value="DAZ92638.1"/>
    <property type="molecule type" value="Genomic_DNA"/>
</dbReference>
<sequence>MESRQEDLTRADAVAAVDDAEQRDETFATYLSAALRGHLALMQQLHEQNVWLCIHETLAPLTAGPRASDSSAGSRVRKATDERFWLCTLGASALHAATWSGQLHVLEFLLHQGQHPDARDQHGMTAIMLTLTRHNIQAHRMIFHRGVAVRRSTVVDTRQEDAERLSNTTALVMLFLQFDSDVNLKNSHGRTALHFATDDDTISITRVLLDNGADVNSVDESGLSPLHLAVESGSQEVIALLMVHGAAWDQEDRNGHTPLATAVIRDKAAIVQLFLDDERLAEVAHDTAFGGKLLLMAVKARSVNVVRTLIECQYSTVGFVDADGASSMHKALIDGCLAVQKALLQFDHSRLLLTLTTNQGDTCLHYVTQYGSLDEVNLMLDHHEDSHTNSAESIHDISMECQPINTLNKDGCSALLMLSSATNVYHRDKKSKALVAHGAWLFPHNLCVQMWRDVPWLLSFSTACRTCLHQYITECDSVVARGDLVALCLHWVACASFPANRGSHNFAQLLTIVLYAGYSLDVLRVLLELPFTSNRLGSFLGHLKLFADKHQHFFLQRLQHEAVRDSSHERQVGRPSVPQPGII</sequence>
<dbReference type="PANTHER" id="PTHR24166:SF48">
    <property type="entry name" value="PROTEIN VAPYRIN"/>
    <property type="match status" value="1"/>
</dbReference>
<accession>A0AAV2YH08</accession>
<dbReference type="PROSITE" id="PS50088">
    <property type="entry name" value="ANK_REPEAT"/>
    <property type="match status" value="3"/>
</dbReference>
<reference evidence="4" key="2">
    <citation type="journal article" date="2023" name="Microbiol Resour">
        <title>Decontamination and Annotation of the Draft Genome Sequence of the Oomycete Lagenidium giganteum ARSEF 373.</title>
        <authorList>
            <person name="Morgan W.R."/>
            <person name="Tartar A."/>
        </authorList>
    </citation>
    <scope>NUCLEOTIDE SEQUENCE</scope>
    <source>
        <strain evidence="4">ARSEF 373</strain>
    </source>
</reference>
<proteinExistence type="predicted"/>
<evidence type="ECO:0008006" key="6">
    <source>
        <dbReference type="Google" id="ProtNLM"/>
    </source>
</evidence>
<dbReference type="PANTHER" id="PTHR24166">
    <property type="entry name" value="ROLLING PEBBLES, ISOFORM B"/>
    <property type="match status" value="1"/>
</dbReference>